<dbReference type="InterPro" id="IPR013825">
    <property type="entry name" value="Topo_IA_cen_sub2"/>
</dbReference>
<dbReference type="InterPro" id="IPR000380">
    <property type="entry name" value="Topo_IA"/>
</dbReference>
<evidence type="ECO:0000259" key="12">
    <source>
        <dbReference type="PROSITE" id="PS52039"/>
    </source>
</evidence>
<evidence type="ECO:0000256" key="10">
    <source>
        <dbReference type="HAMAP-Rule" id="MF_00952"/>
    </source>
</evidence>
<dbReference type="SMART" id="SM00437">
    <property type="entry name" value="TOP1Ac"/>
    <property type="match status" value="1"/>
</dbReference>
<dbReference type="EMBL" id="OMOF01000779">
    <property type="protein sequence ID" value="SPF54925.1"/>
    <property type="molecule type" value="Genomic_DNA"/>
</dbReference>
<dbReference type="Pfam" id="PF01131">
    <property type="entry name" value="Topoisom_bac"/>
    <property type="match status" value="1"/>
</dbReference>
<evidence type="ECO:0000256" key="3">
    <source>
        <dbReference type="ARBA" id="ARBA00022723"/>
    </source>
</evidence>
<sequence>MSKTLVIVESPAKAKSISKFLGSRYTVKASMGHLRDLPKSQLGVDLENNFEPKYIAIRGRGDLIKDLRAAAKGADKVFLASDPDREGEAIAWHLSHLLGLSPGDKNRIEFHEITKGAIQAAIKHPREIDLDRVDAQQARRVLDRLVGYQLSPLLWRKIKKGLSAGRVQSVAVRLVDDREEQIRAFVSEEYWSLTADLQSAGGNFLAKLLKKSGQKASITSKAEMEIILGEIAGKDFQVSEVRTKEKKKLPAPPFITSSLQQEAHRKLSFSPKRTMMLAQQLYEGLDLGKEGTVGIITYMRTDSVKIAETAQADAKEWILAHYGNDYCPLEPRQFKNKGRAQEAHEAIRPTVTARTPDLLKGILSRDQLRLYRLIWERFIASQMSVAVMDTLTVDVLVGEYLFRANASTIRFSGFLAVYEEGNDETETIDEDQSSLTLSVSPGEKLKLIKLQDKQHFTEPPPRFTEASLVRKLEEEGIGRPSTYAPTIETIQTRGYVVKEEKQLLPTELGDIVITLLKEYFPDILNLEFTANLEEKLDLIEEGSTPWKSVVEDYYTPFAVTLAKAEEQIGKVKIEDQVSEEICDLCGRNMVIKMGRYGKFLACPGFPECRNTKPLLEQVGANCPKCLKPLVVRRSKKGRKFYGCSAYPECDFVSWEMPAPDPCPECQQLMVIKSSKRQKKHVCTNPECRYTKVIEEA</sequence>
<feature type="site" description="Interaction with DNA" evidence="10">
    <location>
        <position position="143"/>
    </location>
</feature>
<dbReference type="InterPro" id="IPR006171">
    <property type="entry name" value="TOPRIM_dom"/>
</dbReference>
<dbReference type="Proteomes" id="UP000238916">
    <property type="component" value="Unassembled WGS sequence"/>
</dbReference>
<keyword evidence="7 10" id="KW-0799">Topoisomerase</keyword>
<evidence type="ECO:0000313" key="14">
    <source>
        <dbReference type="Proteomes" id="UP000238916"/>
    </source>
</evidence>
<dbReference type="SUPFAM" id="SSF57783">
    <property type="entry name" value="Zinc beta-ribbon"/>
    <property type="match status" value="2"/>
</dbReference>
<dbReference type="CDD" id="cd03363">
    <property type="entry name" value="TOPRIM_TopoIA_TopoI"/>
    <property type="match status" value="1"/>
</dbReference>
<protein>
    <recommendedName>
        <fullName evidence="10">DNA topoisomerase 1</fullName>
        <ecNumber evidence="10">5.6.2.1</ecNumber>
    </recommendedName>
    <alternativeName>
        <fullName evidence="10">DNA topoisomerase I</fullName>
    </alternativeName>
</protein>
<dbReference type="GO" id="GO:0006265">
    <property type="term" value="P:DNA topological change"/>
    <property type="evidence" value="ECO:0007669"/>
    <property type="project" value="UniProtKB-UniRule"/>
</dbReference>
<feature type="domain" description="Topo IA-type catalytic" evidence="12">
    <location>
        <begin position="129"/>
        <end position="561"/>
    </location>
</feature>
<comment type="function">
    <text evidence="10">Releases the supercoiling and torsional tension of DNA, which is introduced during the DNA replication and transcription, by transiently cleaving and rejoining one strand of the DNA duplex. Introduces a single-strand break via transesterification at a target site in duplex DNA. The scissile phosphodiester is attacked by the catalytic tyrosine of the enzyme, resulting in the formation of a DNA-(5'-phosphotyrosyl)-enzyme intermediate and the expulsion of a 3'-OH DNA strand. The free DNA strand then undergoes passage around the unbroken strand, thus removing DNA supercoils. Finally, in the religation step, the DNA 3'-OH attacks the covalent intermediate to expel the active-site tyrosine and restore the DNA phosphodiester backbone.</text>
</comment>
<dbReference type="InterPro" id="IPR003601">
    <property type="entry name" value="Topo_IA_2"/>
</dbReference>
<dbReference type="InterPro" id="IPR034149">
    <property type="entry name" value="TOPRIM_TopoI"/>
</dbReference>
<dbReference type="InterPro" id="IPR023405">
    <property type="entry name" value="Topo_IA_core_domain"/>
</dbReference>
<feature type="site" description="Interaction with DNA" evidence="10">
    <location>
        <position position="148"/>
    </location>
</feature>
<dbReference type="PROSITE" id="PS00396">
    <property type="entry name" value="TOPO_IA_1"/>
    <property type="match status" value="1"/>
</dbReference>
<dbReference type="PANTHER" id="PTHR42785">
    <property type="entry name" value="DNA TOPOISOMERASE, TYPE IA, CORE"/>
    <property type="match status" value="1"/>
</dbReference>
<feature type="site" description="Interaction with DNA" evidence="10">
    <location>
        <position position="140"/>
    </location>
</feature>
<dbReference type="GO" id="GO:0008270">
    <property type="term" value="F:zinc ion binding"/>
    <property type="evidence" value="ECO:0007669"/>
    <property type="project" value="UniProtKB-KW"/>
</dbReference>
<dbReference type="GO" id="GO:0005694">
    <property type="term" value="C:chromosome"/>
    <property type="evidence" value="ECO:0007669"/>
    <property type="project" value="InterPro"/>
</dbReference>
<dbReference type="Gene3D" id="1.10.290.10">
    <property type="entry name" value="Topoisomerase I, domain 4"/>
    <property type="match status" value="1"/>
</dbReference>
<dbReference type="PROSITE" id="PS52039">
    <property type="entry name" value="TOPO_IA_2"/>
    <property type="match status" value="1"/>
</dbReference>
<reference evidence="14" key="1">
    <citation type="submission" date="2018-02" db="EMBL/GenBank/DDBJ databases">
        <authorList>
            <person name="Hausmann B."/>
        </authorList>
    </citation>
    <scope>NUCLEOTIDE SEQUENCE [LARGE SCALE GENOMIC DNA]</scope>
    <source>
        <strain evidence="14">Peat soil MAG SbF1</strain>
    </source>
</reference>
<dbReference type="NCBIfam" id="TIGR01051">
    <property type="entry name" value="topA_bact"/>
    <property type="match status" value="1"/>
</dbReference>
<feature type="domain" description="Toprim" evidence="11">
    <location>
        <begin position="3"/>
        <end position="113"/>
    </location>
</feature>
<organism evidence="13 14">
    <name type="scientific">Candidatus Desulfosporosinus infrequens</name>
    <dbReference type="NCBI Taxonomy" id="2043169"/>
    <lineage>
        <taxon>Bacteria</taxon>
        <taxon>Bacillati</taxon>
        <taxon>Bacillota</taxon>
        <taxon>Clostridia</taxon>
        <taxon>Eubacteriales</taxon>
        <taxon>Desulfitobacteriaceae</taxon>
        <taxon>Desulfosporosinus</taxon>
    </lineage>
</organism>
<keyword evidence="4" id="KW-0863">Zinc-finger</keyword>
<keyword evidence="3" id="KW-0479">Metal-binding</keyword>
<dbReference type="Pfam" id="PF01396">
    <property type="entry name" value="Zn_ribbon_Top1"/>
    <property type="match status" value="3"/>
</dbReference>
<dbReference type="InterPro" id="IPR013824">
    <property type="entry name" value="Topo_IA_cen_sub1"/>
</dbReference>
<feature type="site" description="Interaction with DNA" evidence="10">
    <location>
        <position position="155"/>
    </location>
</feature>
<dbReference type="Gene3D" id="2.70.20.10">
    <property type="entry name" value="Topoisomerase I, domain 3"/>
    <property type="match status" value="1"/>
</dbReference>
<dbReference type="InterPro" id="IPR013826">
    <property type="entry name" value="Topo_IA_cen_sub3"/>
</dbReference>
<feature type="site" description="Interaction with DNA" evidence="10">
    <location>
        <position position="300"/>
    </location>
</feature>
<dbReference type="OrthoDB" id="9804262at2"/>
<dbReference type="PANTHER" id="PTHR42785:SF1">
    <property type="entry name" value="DNA TOPOISOMERASE"/>
    <property type="match status" value="1"/>
</dbReference>
<dbReference type="GO" id="GO:0003917">
    <property type="term" value="F:DNA topoisomerase type I (single strand cut, ATP-independent) activity"/>
    <property type="evidence" value="ECO:0007669"/>
    <property type="project" value="UniProtKB-UniRule"/>
</dbReference>
<evidence type="ECO:0000256" key="4">
    <source>
        <dbReference type="ARBA" id="ARBA00022771"/>
    </source>
</evidence>
<keyword evidence="5" id="KW-0862">Zinc</keyword>
<dbReference type="InterPro" id="IPR013498">
    <property type="entry name" value="Topo_IA_Znf"/>
</dbReference>
<gene>
    <name evidence="10 13" type="primary">topA</name>
    <name evidence="13" type="ORF">SBF1_800023</name>
</gene>
<proteinExistence type="inferred from homology"/>
<accession>A0A2U3LSL6</accession>
<dbReference type="SMART" id="SM00436">
    <property type="entry name" value="TOP1Bc"/>
    <property type="match status" value="1"/>
</dbReference>
<feature type="active site" description="O-(5'-phospho-DNA)-tyrosine intermediate" evidence="10">
    <location>
        <position position="298"/>
    </location>
</feature>
<dbReference type="Gene3D" id="3.30.65.10">
    <property type="entry name" value="Bacterial Topoisomerase I, domain 1"/>
    <property type="match status" value="2"/>
</dbReference>
<evidence type="ECO:0000256" key="6">
    <source>
        <dbReference type="ARBA" id="ARBA00022842"/>
    </source>
</evidence>
<dbReference type="PROSITE" id="PS50880">
    <property type="entry name" value="TOPRIM"/>
    <property type="match status" value="1"/>
</dbReference>
<evidence type="ECO:0000256" key="1">
    <source>
        <dbReference type="ARBA" id="ARBA00000213"/>
    </source>
</evidence>
<comment type="similarity">
    <text evidence="2 10">Belongs to the type IA topoisomerase family.</text>
</comment>
<feature type="site" description="Interaction with DNA" evidence="10">
    <location>
        <position position="493"/>
    </location>
</feature>
<comment type="catalytic activity">
    <reaction evidence="1 10">
        <text>ATP-independent breakage of single-stranded DNA, followed by passage and rejoining.</text>
        <dbReference type="EC" id="5.6.2.1"/>
    </reaction>
</comment>
<dbReference type="SMART" id="SM00493">
    <property type="entry name" value="TOPRIM"/>
    <property type="match status" value="1"/>
</dbReference>
<dbReference type="Gene3D" id="1.10.460.10">
    <property type="entry name" value="Topoisomerase I, domain 2"/>
    <property type="match status" value="1"/>
</dbReference>
<dbReference type="EC" id="5.6.2.1" evidence="10"/>
<dbReference type="InterPro" id="IPR003602">
    <property type="entry name" value="Topo_IA_DNA-bd_dom"/>
</dbReference>
<keyword evidence="9 10" id="KW-0413">Isomerase</keyword>
<feature type="site" description="Interaction with DNA" evidence="10">
    <location>
        <position position="33"/>
    </location>
</feature>
<dbReference type="GO" id="GO:0003677">
    <property type="term" value="F:DNA binding"/>
    <property type="evidence" value="ECO:0007669"/>
    <property type="project" value="UniProtKB-KW"/>
</dbReference>
<evidence type="ECO:0000259" key="11">
    <source>
        <dbReference type="PROSITE" id="PS50880"/>
    </source>
</evidence>
<evidence type="ECO:0000256" key="2">
    <source>
        <dbReference type="ARBA" id="ARBA00009446"/>
    </source>
</evidence>
<dbReference type="SUPFAM" id="SSF56712">
    <property type="entry name" value="Prokaryotic type I DNA topoisomerase"/>
    <property type="match status" value="1"/>
</dbReference>
<keyword evidence="6" id="KW-0460">Magnesium</keyword>
<feature type="region of interest" description="Interaction with DNA" evidence="10">
    <location>
        <begin position="163"/>
        <end position="168"/>
    </location>
</feature>
<evidence type="ECO:0000256" key="9">
    <source>
        <dbReference type="ARBA" id="ARBA00023235"/>
    </source>
</evidence>
<keyword evidence="8 10" id="KW-0238">DNA-binding</keyword>
<dbReference type="PRINTS" id="PR00417">
    <property type="entry name" value="PRTPISMRASEI"/>
</dbReference>
<dbReference type="AlphaFoldDB" id="A0A2U3LSL6"/>
<dbReference type="InterPro" id="IPR028612">
    <property type="entry name" value="Topoisom_1_IA"/>
</dbReference>
<dbReference type="HAMAP" id="MF_00952">
    <property type="entry name" value="Topoisom_1_prok"/>
    <property type="match status" value="1"/>
</dbReference>
<evidence type="ECO:0000256" key="5">
    <source>
        <dbReference type="ARBA" id="ARBA00022833"/>
    </source>
</evidence>
<comment type="subunit">
    <text evidence="10">Monomer.</text>
</comment>
<dbReference type="Pfam" id="PF01751">
    <property type="entry name" value="Toprim"/>
    <property type="match status" value="1"/>
</dbReference>
<evidence type="ECO:0000256" key="8">
    <source>
        <dbReference type="ARBA" id="ARBA00023125"/>
    </source>
</evidence>
<dbReference type="Gene3D" id="3.40.50.140">
    <property type="match status" value="1"/>
</dbReference>
<dbReference type="CDD" id="cd00186">
    <property type="entry name" value="TOP1Ac"/>
    <property type="match status" value="1"/>
</dbReference>
<name>A0A2U3LSL6_9FIRM</name>
<dbReference type="InterPro" id="IPR013497">
    <property type="entry name" value="Topo_IA_cen"/>
</dbReference>
<dbReference type="InterPro" id="IPR023406">
    <property type="entry name" value="Topo_IA_AS"/>
</dbReference>
<evidence type="ECO:0000313" key="13">
    <source>
        <dbReference type="EMBL" id="SPF54925.1"/>
    </source>
</evidence>
<evidence type="ECO:0000256" key="7">
    <source>
        <dbReference type="ARBA" id="ARBA00023029"/>
    </source>
</evidence>
<dbReference type="InterPro" id="IPR005733">
    <property type="entry name" value="TopoI_bac-type"/>
</dbReference>
<feature type="site" description="Interaction with DNA" evidence="10">
    <location>
        <position position="139"/>
    </location>
</feature>